<organism evidence="1 2">
    <name type="scientific">Pedobacter albus</name>
    <dbReference type="NCBI Taxonomy" id="3113905"/>
    <lineage>
        <taxon>Bacteria</taxon>
        <taxon>Pseudomonadati</taxon>
        <taxon>Bacteroidota</taxon>
        <taxon>Sphingobacteriia</taxon>
        <taxon>Sphingobacteriales</taxon>
        <taxon>Sphingobacteriaceae</taxon>
        <taxon>Pedobacter</taxon>
    </lineage>
</organism>
<accession>A0ABU7I2B9</accession>
<dbReference type="Proteomes" id="UP001336835">
    <property type="component" value="Unassembled WGS sequence"/>
</dbReference>
<protein>
    <recommendedName>
        <fullName evidence="3">Lipocalin-like domain-containing protein</fullName>
    </recommendedName>
</protein>
<evidence type="ECO:0000313" key="1">
    <source>
        <dbReference type="EMBL" id="MEE1943552.1"/>
    </source>
</evidence>
<dbReference type="EMBL" id="JAZDQT010000001">
    <property type="protein sequence ID" value="MEE1943552.1"/>
    <property type="molecule type" value="Genomic_DNA"/>
</dbReference>
<keyword evidence="2" id="KW-1185">Reference proteome</keyword>
<reference evidence="1 2" key="1">
    <citation type="submission" date="2024-01" db="EMBL/GenBank/DDBJ databases">
        <title>Pedobacter sp. nov., isolated from fresh soil.</title>
        <authorList>
            <person name="Le N.T.T."/>
        </authorList>
    </citation>
    <scope>NUCLEOTIDE SEQUENCE [LARGE SCALE GENOMIC DNA]</scope>
    <source>
        <strain evidence="1 2">KR3-3</strain>
    </source>
</reference>
<sequence>MRKLIYLLILVFTFSACKKEKGTEVFNGTYEGSFIVRIDGKKTNYESKILFGNGKYKTLKGAKGGSGTFVFMNSTDAMVNFNDENIWTADFDWNLILSGLFTYKAQGDSLILTRSLPYTAENGNKLYQYRLKRIR</sequence>
<evidence type="ECO:0008006" key="3">
    <source>
        <dbReference type="Google" id="ProtNLM"/>
    </source>
</evidence>
<comment type="caution">
    <text evidence="1">The sequence shown here is derived from an EMBL/GenBank/DDBJ whole genome shotgun (WGS) entry which is preliminary data.</text>
</comment>
<name>A0ABU7I2B9_9SPHI</name>
<dbReference type="RefSeq" id="WP_330105963.1">
    <property type="nucleotide sequence ID" value="NZ_JAZDQT010000001.1"/>
</dbReference>
<proteinExistence type="predicted"/>
<dbReference type="PROSITE" id="PS51257">
    <property type="entry name" value="PROKAR_LIPOPROTEIN"/>
    <property type="match status" value="1"/>
</dbReference>
<evidence type="ECO:0000313" key="2">
    <source>
        <dbReference type="Proteomes" id="UP001336835"/>
    </source>
</evidence>
<gene>
    <name evidence="1" type="ORF">VRU48_00435</name>
</gene>